<keyword evidence="10" id="KW-0902">Two-component regulatory system</keyword>
<dbReference type="Gene3D" id="3.30.450.20">
    <property type="entry name" value="PAS domain"/>
    <property type="match status" value="1"/>
</dbReference>
<dbReference type="Gene3D" id="3.40.50.2300">
    <property type="match status" value="1"/>
</dbReference>
<sequence>MNNYFKKTLNRQFTFLLLVVALVITIVGGLLVGYGLHIQSNYEQQRAEMLEKQEVVFEIDSHAKQMLIRARGYYAFQDNDELNALYEEMDALKRYVDRFSSLNLSAEDLALLTEIRTTIHVYQAVHLPQALNLVRTNDLAGLTDYANSGATDTVNQLIINTSNYVIEIAEQGAEASRVYTDNVNQLVLLFVSFMIIVILVLFIVLRQMMKRVGRPIQEITKAAAKLAIGKEVTIVGQKRCDEVGVLSRTFLEMIETIQSKEDEMIQQNIELKTQQEELESKQEQLLKSLHETEGMRNVLVKYNSLNHAISVTLNKKDLFDQLIDHLSDIYPVDKMLLFLTEGSLYRSRGIHEKYVQQILTHFNDGIGTILTEKKDFHLVERKVTDVERGIAEGSLLAYDLYIPIFSSTHELRAVFATNRVGKPFTEVEINELRGVMNHLAIAIDKVLLYEQTEKERRLNQDIINYVNEAIQFVDEKGTLLQYNKAFCELVSCQPITQARAPYSKWFEAFSQIVEKKEEAVRFYKEALNQHNRSSSSMDYETISPQKRMFKVYAEPVFNHNQKVGTIFVHRDITQQYAVDQMKSELVSTVSHELRTPLSSILGFTELMIQRDLKPERQQKYLQTIHKEANRLTNLINDFLDLQRMESGGQTYVKERIDIKPTVDEVVSRFEPNTKKHSFIVENQARMTTITGDRDRIDQVLTNLISNAIKFSPEGGLIKIILQAVDKQLLISITDQGLGIPDEEMSNLFRKFYRIDNTDRKKIGGTGLGLPICKEIIEAHNGMIRVESKVGQGSTFTIELPLSDHTSTISSSYLNNEEKRTVLMVEDDQSLALLLAEELIANGLEVQQFSNPKKALEYMNLHSIDAVVVDLMLGDEMDGWEFIRFLKNNEEFKQIPIFISSALDEIVQTAREHGVEEYLTKPYPPSELSITILKTLLQAKSKGEILAPSQSIDPNPKVSE</sequence>
<keyword evidence="13" id="KW-0175">Coiled coil</keyword>
<dbReference type="InterPro" id="IPR036097">
    <property type="entry name" value="HisK_dim/P_sf"/>
</dbReference>
<dbReference type="CDD" id="cd00156">
    <property type="entry name" value="REC"/>
    <property type="match status" value="1"/>
</dbReference>
<keyword evidence="19" id="KW-1185">Reference proteome</keyword>
<dbReference type="PROSITE" id="PS50885">
    <property type="entry name" value="HAMP"/>
    <property type="match status" value="1"/>
</dbReference>
<dbReference type="InterPro" id="IPR036890">
    <property type="entry name" value="HATPase_C_sf"/>
</dbReference>
<organism evidence="18 19">
    <name type="scientific">Alkalihalophilus lindianensis</name>
    <dbReference type="NCBI Taxonomy" id="1630542"/>
    <lineage>
        <taxon>Bacteria</taxon>
        <taxon>Bacillati</taxon>
        <taxon>Bacillota</taxon>
        <taxon>Bacilli</taxon>
        <taxon>Bacillales</taxon>
        <taxon>Bacillaceae</taxon>
        <taxon>Alkalihalophilus</taxon>
    </lineage>
</organism>
<dbReference type="Proteomes" id="UP001287282">
    <property type="component" value="Unassembled WGS sequence"/>
</dbReference>
<dbReference type="SMART" id="SM00448">
    <property type="entry name" value="REC"/>
    <property type="match status" value="1"/>
</dbReference>
<reference evidence="18 19" key="1">
    <citation type="submission" date="2023-10" db="EMBL/GenBank/DDBJ databases">
        <title>Screening of Alkalihalobacillus lindianensis BZ-TG-R113 and Its Alleviation of Salt Stress on Rapeseed Growth.</title>
        <authorList>
            <person name="Zhao B."/>
            <person name="Guo T."/>
        </authorList>
    </citation>
    <scope>NUCLEOTIDE SEQUENCE [LARGE SCALE GENOMIC DNA]</scope>
    <source>
        <strain evidence="18 19">BZ-TG-R113</strain>
    </source>
</reference>
<dbReference type="Gene3D" id="1.10.287.130">
    <property type="match status" value="1"/>
</dbReference>
<dbReference type="CDD" id="cd00082">
    <property type="entry name" value="HisKA"/>
    <property type="match status" value="1"/>
</dbReference>
<dbReference type="RefSeq" id="WP_317120611.1">
    <property type="nucleotide sequence ID" value="NZ_JAWJBA010000001.1"/>
</dbReference>
<feature type="domain" description="HAMP" evidence="17">
    <location>
        <begin position="210"/>
        <end position="262"/>
    </location>
</feature>
<evidence type="ECO:0000256" key="11">
    <source>
        <dbReference type="ARBA" id="ARBA00023136"/>
    </source>
</evidence>
<name>A0ABU3X5Y1_9BACI</name>
<feature type="transmembrane region" description="Helical" evidence="14">
    <location>
        <begin position="12"/>
        <end position="36"/>
    </location>
</feature>
<keyword evidence="14" id="KW-1133">Transmembrane helix</keyword>
<comment type="subcellular location">
    <subcellularLocation>
        <location evidence="2">Cell membrane</location>
        <topology evidence="2">Multi-pass membrane protein</topology>
    </subcellularLocation>
</comment>
<dbReference type="SUPFAM" id="SSF55781">
    <property type="entry name" value="GAF domain-like"/>
    <property type="match status" value="1"/>
</dbReference>
<keyword evidence="8" id="KW-0418">Kinase</keyword>
<evidence type="ECO:0000259" key="16">
    <source>
        <dbReference type="PROSITE" id="PS50110"/>
    </source>
</evidence>
<proteinExistence type="predicted"/>
<dbReference type="SMART" id="SM00387">
    <property type="entry name" value="HATPase_c"/>
    <property type="match status" value="1"/>
</dbReference>
<dbReference type="SMART" id="SM00304">
    <property type="entry name" value="HAMP"/>
    <property type="match status" value="1"/>
</dbReference>
<evidence type="ECO:0000259" key="17">
    <source>
        <dbReference type="PROSITE" id="PS50885"/>
    </source>
</evidence>
<comment type="caution">
    <text evidence="18">The sequence shown here is derived from an EMBL/GenBank/DDBJ whole genome shotgun (WGS) entry which is preliminary data.</text>
</comment>
<evidence type="ECO:0000256" key="8">
    <source>
        <dbReference type="ARBA" id="ARBA00022777"/>
    </source>
</evidence>
<dbReference type="Gene3D" id="3.30.565.10">
    <property type="entry name" value="Histidine kinase-like ATPase, C-terminal domain"/>
    <property type="match status" value="1"/>
</dbReference>
<dbReference type="PANTHER" id="PTHR43547:SF2">
    <property type="entry name" value="HYBRID SIGNAL TRANSDUCTION HISTIDINE KINASE C"/>
    <property type="match status" value="1"/>
</dbReference>
<dbReference type="Pfam" id="PF00512">
    <property type="entry name" value="HisKA"/>
    <property type="match status" value="1"/>
</dbReference>
<gene>
    <name evidence="18" type="ORF">RYX56_02800</name>
</gene>
<evidence type="ECO:0000256" key="4">
    <source>
        <dbReference type="ARBA" id="ARBA00022475"/>
    </source>
</evidence>
<dbReference type="PROSITE" id="PS50110">
    <property type="entry name" value="RESPONSE_REGULATORY"/>
    <property type="match status" value="1"/>
</dbReference>
<dbReference type="Gene3D" id="6.10.340.10">
    <property type="match status" value="1"/>
</dbReference>
<evidence type="ECO:0000256" key="14">
    <source>
        <dbReference type="SAM" id="Phobius"/>
    </source>
</evidence>
<dbReference type="GO" id="GO:0005524">
    <property type="term" value="F:ATP binding"/>
    <property type="evidence" value="ECO:0007669"/>
    <property type="project" value="UniProtKB-KW"/>
</dbReference>
<feature type="coiled-coil region" evidence="13">
    <location>
        <begin position="257"/>
        <end position="291"/>
    </location>
</feature>
<feature type="modified residue" description="4-aspartylphosphate" evidence="12">
    <location>
        <position position="869"/>
    </location>
</feature>
<protein>
    <recommendedName>
        <fullName evidence="3">histidine kinase</fullName>
        <ecNumber evidence="3">2.7.13.3</ecNumber>
    </recommendedName>
</protein>
<dbReference type="PANTHER" id="PTHR43547">
    <property type="entry name" value="TWO-COMPONENT HISTIDINE KINASE"/>
    <property type="match status" value="1"/>
</dbReference>
<evidence type="ECO:0000256" key="2">
    <source>
        <dbReference type="ARBA" id="ARBA00004651"/>
    </source>
</evidence>
<dbReference type="SMART" id="SM00388">
    <property type="entry name" value="HisKA"/>
    <property type="match status" value="1"/>
</dbReference>
<dbReference type="InterPro" id="IPR004358">
    <property type="entry name" value="Sig_transdc_His_kin-like_C"/>
</dbReference>
<keyword evidence="14" id="KW-0812">Transmembrane</keyword>
<evidence type="ECO:0000256" key="3">
    <source>
        <dbReference type="ARBA" id="ARBA00012438"/>
    </source>
</evidence>
<evidence type="ECO:0000259" key="15">
    <source>
        <dbReference type="PROSITE" id="PS50109"/>
    </source>
</evidence>
<comment type="catalytic activity">
    <reaction evidence="1">
        <text>ATP + protein L-histidine = ADP + protein N-phospho-L-histidine.</text>
        <dbReference type="EC" id="2.7.13.3"/>
    </reaction>
</comment>
<dbReference type="PRINTS" id="PR00344">
    <property type="entry name" value="BCTRLSENSOR"/>
</dbReference>
<dbReference type="EC" id="2.7.13.3" evidence="3"/>
<evidence type="ECO:0000256" key="5">
    <source>
        <dbReference type="ARBA" id="ARBA00022553"/>
    </source>
</evidence>
<evidence type="ECO:0000256" key="1">
    <source>
        <dbReference type="ARBA" id="ARBA00000085"/>
    </source>
</evidence>
<accession>A0ABU3X5Y1</accession>
<dbReference type="SUPFAM" id="SSF55874">
    <property type="entry name" value="ATPase domain of HSP90 chaperone/DNA topoisomerase II/histidine kinase"/>
    <property type="match status" value="1"/>
</dbReference>
<keyword evidence="9 18" id="KW-0067">ATP-binding</keyword>
<evidence type="ECO:0000256" key="10">
    <source>
        <dbReference type="ARBA" id="ARBA00023012"/>
    </source>
</evidence>
<dbReference type="SUPFAM" id="SSF55785">
    <property type="entry name" value="PYP-like sensor domain (PAS domain)"/>
    <property type="match status" value="1"/>
</dbReference>
<dbReference type="EMBL" id="JAWJBA010000001">
    <property type="protein sequence ID" value="MDV2683296.1"/>
    <property type="molecule type" value="Genomic_DNA"/>
</dbReference>
<dbReference type="InterPro" id="IPR029016">
    <property type="entry name" value="GAF-like_dom_sf"/>
</dbReference>
<evidence type="ECO:0000313" key="18">
    <source>
        <dbReference type="EMBL" id="MDV2683296.1"/>
    </source>
</evidence>
<evidence type="ECO:0000256" key="13">
    <source>
        <dbReference type="SAM" id="Coils"/>
    </source>
</evidence>
<dbReference type="CDD" id="cd06225">
    <property type="entry name" value="HAMP"/>
    <property type="match status" value="1"/>
</dbReference>
<evidence type="ECO:0000256" key="12">
    <source>
        <dbReference type="PROSITE-ProRule" id="PRU00169"/>
    </source>
</evidence>
<dbReference type="SUPFAM" id="SSF52172">
    <property type="entry name" value="CheY-like"/>
    <property type="match status" value="1"/>
</dbReference>
<dbReference type="InterPro" id="IPR003660">
    <property type="entry name" value="HAMP_dom"/>
</dbReference>
<evidence type="ECO:0000256" key="7">
    <source>
        <dbReference type="ARBA" id="ARBA00022741"/>
    </source>
</evidence>
<feature type="domain" description="Response regulatory" evidence="16">
    <location>
        <begin position="820"/>
        <end position="935"/>
    </location>
</feature>
<keyword evidence="5 12" id="KW-0597">Phosphoprotein</keyword>
<keyword evidence="7" id="KW-0547">Nucleotide-binding</keyword>
<dbReference type="InterPro" id="IPR011006">
    <property type="entry name" value="CheY-like_superfamily"/>
</dbReference>
<evidence type="ECO:0000256" key="6">
    <source>
        <dbReference type="ARBA" id="ARBA00022679"/>
    </source>
</evidence>
<dbReference type="InterPro" id="IPR001789">
    <property type="entry name" value="Sig_transdc_resp-reg_receiver"/>
</dbReference>
<keyword evidence="11 14" id="KW-0472">Membrane</keyword>
<dbReference type="Gene3D" id="3.30.450.40">
    <property type="match status" value="1"/>
</dbReference>
<dbReference type="InterPro" id="IPR035965">
    <property type="entry name" value="PAS-like_dom_sf"/>
</dbReference>
<dbReference type="SUPFAM" id="SSF47384">
    <property type="entry name" value="Homodimeric domain of signal transducing histidine kinase"/>
    <property type="match status" value="1"/>
</dbReference>
<evidence type="ECO:0000313" key="19">
    <source>
        <dbReference type="Proteomes" id="UP001287282"/>
    </source>
</evidence>
<evidence type="ECO:0000256" key="9">
    <source>
        <dbReference type="ARBA" id="ARBA00022840"/>
    </source>
</evidence>
<dbReference type="InterPro" id="IPR005467">
    <property type="entry name" value="His_kinase_dom"/>
</dbReference>
<keyword evidence="4" id="KW-1003">Cell membrane</keyword>
<dbReference type="Pfam" id="PF00072">
    <property type="entry name" value="Response_reg"/>
    <property type="match status" value="1"/>
</dbReference>
<feature type="transmembrane region" description="Helical" evidence="14">
    <location>
        <begin position="186"/>
        <end position="205"/>
    </location>
</feature>
<feature type="domain" description="Histidine kinase" evidence="15">
    <location>
        <begin position="588"/>
        <end position="803"/>
    </location>
</feature>
<dbReference type="InterPro" id="IPR003661">
    <property type="entry name" value="HisK_dim/P_dom"/>
</dbReference>
<dbReference type="Pfam" id="PF02518">
    <property type="entry name" value="HATPase_c"/>
    <property type="match status" value="1"/>
</dbReference>
<dbReference type="PROSITE" id="PS50109">
    <property type="entry name" value="HIS_KIN"/>
    <property type="match status" value="1"/>
</dbReference>
<keyword evidence="6" id="KW-0808">Transferase</keyword>
<dbReference type="CDD" id="cd16922">
    <property type="entry name" value="HATPase_EvgS-ArcB-TorS-like"/>
    <property type="match status" value="1"/>
</dbReference>
<dbReference type="InterPro" id="IPR003594">
    <property type="entry name" value="HATPase_dom"/>
</dbReference>